<protein>
    <submittedName>
        <fullName evidence="2">AIPR family protein</fullName>
    </submittedName>
</protein>
<name>A0ABV5AZ51_9BACL</name>
<comment type="caution">
    <text evidence="2">The sequence shown here is derived from an EMBL/GenBank/DDBJ whole genome shotgun (WGS) entry which is preliminary data.</text>
</comment>
<evidence type="ECO:0000313" key="3">
    <source>
        <dbReference type="Proteomes" id="UP001580346"/>
    </source>
</evidence>
<dbReference type="InterPro" id="IPR018891">
    <property type="entry name" value="AIPR_C"/>
</dbReference>
<proteinExistence type="predicted"/>
<reference evidence="2 3" key="1">
    <citation type="submission" date="2024-09" db="EMBL/GenBank/DDBJ databases">
        <title>Paenibacillus zeirhizospherea sp. nov., isolated from surface of the maize (Zea mays) roots in a horticulture field, Hungary.</title>
        <authorList>
            <person name="Marton D."/>
            <person name="Farkas M."/>
            <person name="Bedics A."/>
            <person name="Toth E."/>
            <person name="Tancsics A."/>
            <person name="Boka K."/>
            <person name="Maroti G."/>
            <person name="Kriszt B."/>
            <person name="Cserhati M."/>
        </authorList>
    </citation>
    <scope>NUCLEOTIDE SEQUENCE [LARGE SCALE GENOMIC DNA]</scope>
    <source>
        <strain evidence="2 3">KCTC 33519</strain>
    </source>
</reference>
<organism evidence="2 3">
    <name type="scientific">Paenibacillus enshidis</name>
    <dbReference type="NCBI Taxonomy" id="1458439"/>
    <lineage>
        <taxon>Bacteria</taxon>
        <taxon>Bacillati</taxon>
        <taxon>Bacillota</taxon>
        <taxon>Bacilli</taxon>
        <taxon>Bacillales</taxon>
        <taxon>Paenibacillaceae</taxon>
        <taxon>Paenibacillus</taxon>
    </lineage>
</organism>
<accession>A0ABV5AZ51</accession>
<sequence length="545" mass="63143">MDLAKQIVDQWVRKMVNDQPSWFNENDENKKVSRAFTILGVSSYLSIEPVEATSLLTEGGNDAGVDAVYIGDPDGDSVSFPVVIFQAKYKFGLENDANFPANSILRVVNAIKSIFNPNKDIIMNSLLKQKVTEIRTLILEGYIPDIRCVMLNNELHIQEVLNDQILFEHYNHKDVVNQMQRKIQVSETLTLPGKSVVEDFNFKRVVIGKMNVRDVSVLLEKYGDALLEKNIRRHLGIHKNRVNSDIQQTLTSDKRPNFYFFNNGITMVCSQFNYNKFTEENRLIHVKDLQIINGGQTSKTILQTVKENPEIDYSQCFVLIRLYELPGEEHDEMLSDITFATNSQNPVDLRDLRANEAHQKELEMGVEQLGYVYKRKRDNTVSFVDNIPSSVAAEAVYAIWRKQPHVAKYKRNELFGKFYNDIFHNLNAAQLIIAVLIYRYCDTQRKRETLVNQFPHLPYSNYFMSTIIGKLLMDDLSISLDQLTHRNFETTRQHFDENKEELYNRANEQIMAVLRELYPNGYEEIDPRRLSSTFRSGLLLEKLDL</sequence>
<gene>
    <name evidence="2" type="ORF">ACE41H_21095</name>
</gene>
<dbReference type="EMBL" id="JBHHMI010000028">
    <property type="protein sequence ID" value="MFB5269260.1"/>
    <property type="molecule type" value="Genomic_DNA"/>
</dbReference>
<evidence type="ECO:0000259" key="1">
    <source>
        <dbReference type="Pfam" id="PF10592"/>
    </source>
</evidence>
<dbReference type="RefSeq" id="WP_375357534.1">
    <property type="nucleotide sequence ID" value="NZ_JBHHMI010000028.1"/>
</dbReference>
<feature type="domain" description="Abortive phage infection protein C-terminal" evidence="1">
    <location>
        <begin position="227"/>
        <end position="510"/>
    </location>
</feature>
<dbReference type="Pfam" id="PF10592">
    <property type="entry name" value="AIPR"/>
    <property type="match status" value="1"/>
</dbReference>
<evidence type="ECO:0000313" key="2">
    <source>
        <dbReference type="EMBL" id="MFB5269260.1"/>
    </source>
</evidence>
<keyword evidence="3" id="KW-1185">Reference proteome</keyword>
<dbReference type="Proteomes" id="UP001580346">
    <property type="component" value="Unassembled WGS sequence"/>
</dbReference>